<comment type="similarity">
    <text evidence="4">Belongs to the UPL family. K-HECT subfamily.</text>
</comment>
<evidence type="ECO:0000313" key="7">
    <source>
        <dbReference type="EMBL" id="UYV65890.1"/>
    </source>
</evidence>
<feature type="compositionally biased region" description="Basic residues" evidence="5">
    <location>
        <begin position="577"/>
        <end position="588"/>
    </location>
</feature>
<feature type="active site" description="Glycyl thioester intermediate" evidence="3">
    <location>
        <position position="1105"/>
    </location>
</feature>
<dbReference type="SMART" id="SM00119">
    <property type="entry name" value="HECTc"/>
    <property type="match status" value="1"/>
</dbReference>
<dbReference type="CDD" id="cd00078">
    <property type="entry name" value="HECTc"/>
    <property type="match status" value="1"/>
</dbReference>
<dbReference type="EMBL" id="CP092865">
    <property type="protein sequence ID" value="UYV65890.1"/>
    <property type="molecule type" value="Genomic_DNA"/>
</dbReference>
<keyword evidence="8" id="KW-1185">Reference proteome</keyword>
<dbReference type="EC" id="2.3.2.26" evidence="4"/>
<feature type="region of interest" description="Disordered" evidence="5">
    <location>
        <begin position="557"/>
        <end position="593"/>
    </location>
</feature>
<name>A0ABY6KB04_9ARAC</name>
<sequence>MRWKQGRETFGFQAGPAVRHKCLRALLRMVYFAPAELLRRILKHQPVSSHVAAMLASQDLRVVVAALQMAEILMQKLPDVFGVYFRREGVMHQIRWLARMELPAVIWSPPPEEDHYLSLGQVRLSDVLKRKRTPKRGNSTNRKVRTEEASASLEASASVSASPVLLPSTSGRGCSSSGGGNKIAAKTNSLLSNLNPSRWARWSSSPLRASAPPPPDAAKAAVAGNKDKIRAWIKERAGKLEEMYFSTDHREGTSHPAMSIFNKLLTALSHLDSAVSSNFIEFLLYRDNTNVLFQTDGGLKALEEMRSVVMESDISSFELNHSGLITKLLAFLTTADPDRENRLRIFLNVFLNAPLIQICSGPLDLKPGPFSQLVAKLNACLSQLEQFSVKVHDLPGSASGSGSRPGTSALKFFNTHQLKCNLQRHPSCSNLRQWRGGPVKIDPLALVQAIERYLVIRGYGRLKDDDDEASDDDNSDEDIDDTMAAMMINQGQGKHKLQFLIGEHVLPYNMTVYQAIRQFAASDGVPDGQETDIDSDNPLGSTNIWIQTHVIWYRPVASEETDTPPSASKRWSGSSRRSNKGGRTSPKKKSSDDLWNEGIVPEILSPLIPYLSGSLPESVTHRDQSLEVITLLRVLYGLSSYWGSLYDVSKQVPALSPIEFVNPKLTGKANRQLQDPLAIMTGNVPSWLAQIAYACPFLFPFETRHLLFYVTSFDRDRALQRLLDMSPELSSQDSSERVTPRLERRKRTVSREELLKQAESVLQDLGNSKALLEIQYDGEVGTGLGPTLEFYALVSRELQRSELDIWRGSTTGNYVIPLAPGLFPLPLSRNSKPAHVARVRSRFKLLGRFLAKALMDSRVVDIGLSPAFYSWLLGQEATLGPKEMALVDPEFAQTLRHLEEVALIKQRLEQDKSQTPTSLKSALDNLKLDGQPIDALGLDFTLPGTPNLELQRGGRDMGVSAHNVDRYVKLVAHWSLVEGVRRQMEAFREGFESIFPLVQLGLFYPYELDQLFCGSAHAQWDLKTLAECCRPDHGYLPDSRAIRFLFHILSNQTPEEQRHFLQFVTGSPRLPVGGLKSLTPPLTIVRKTLDASDDPDDYLPSVMTCVNYLKLPDYSSIEKMREKLNIAVFEGQHSFHLS</sequence>
<evidence type="ECO:0000256" key="2">
    <source>
        <dbReference type="ARBA" id="ARBA00022786"/>
    </source>
</evidence>
<dbReference type="Pfam" id="PF00632">
    <property type="entry name" value="HECT"/>
    <property type="match status" value="1"/>
</dbReference>
<organism evidence="7 8">
    <name type="scientific">Cordylochernes scorpioides</name>
    <dbReference type="NCBI Taxonomy" id="51811"/>
    <lineage>
        <taxon>Eukaryota</taxon>
        <taxon>Metazoa</taxon>
        <taxon>Ecdysozoa</taxon>
        <taxon>Arthropoda</taxon>
        <taxon>Chelicerata</taxon>
        <taxon>Arachnida</taxon>
        <taxon>Pseudoscorpiones</taxon>
        <taxon>Cheliferoidea</taxon>
        <taxon>Chernetidae</taxon>
        <taxon>Cordylochernes</taxon>
    </lineage>
</organism>
<feature type="compositionally biased region" description="Low complexity" evidence="5">
    <location>
        <begin position="566"/>
        <end position="576"/>
    </location>
</feature>
<dbReference type="Proteomes" id="UP001235939">
    <property type="component" value="Chromosome 03"/>
</dbReference>
<evidence type="ECO:0000259" key="6">
    <source>
        <dbReference type="PROSITE" id="PS50237"/>
    </source>
</evidence>
<dbReference type="Gene3D" id="3.90.1750.10">
    <property type="entry name" value="Hect, E3 ligase catalytic domains"/>
    <property type="match status" value="1"/>
</dbReference>
<feature type="domain" description="HECT" evidence="6">
    <location>
        <begin position="751"/>
        <end position="1138"/>
    </location>
</feature>
<keyword evidence="2 3" id="KW-0833">Ubl conjugation pathway</keyword>
<dbReference type="PANTHER" id="PTHR45670:SF13">
    <property type="entry name" value="E3 UBIQUITIN-PROTEIN LIGASE TRIP12"/>
    <property type="match status" value="1"/>
</dbReference>
<comment type="catalytic activity">
    <reaction evidence="4">
        <text>S-ubiquitinyl-[E2 ubiquitin-conjugating enzyme]-L-cysteine + [acceptor protein]-L-lysine = [E2 ubiquitin-conjugating enzyme]-L-cysteine + N(6)-ubiquitinyl-[acceptor protein]-L-lysine.</text>
        <dbReference type="EC" id="2.3.2.26"/>
    </reaction>
</comment>
<dbReference type="InterPro" id="IPR045322">
    <property type="entry name" value="HECTD1/TRIP12-like"/>
</dbReference>
<dbReference type="PANTHER" id="PTHR45670">
    <property type="entry name" value="E3 UBIQUITIN-PROTEIN LIGASE TRIP12"/>
    <property type="match status" value="1"/>
</dbReference>
<feature type="region of interest" description="Disordered" evidence="5">
    <location>
        <begin position="128"/>
        <end position="153"/>
    </location>
</feature>
<evidence type="ECO:0000256" key="4">
    <source>
        <dbReference type="RuleBase" id="RU369009"/>
    </source>
</evidence>
<protein>
    <recommendedName>
        <fullName evidence="4">E3 ubiquitin-protein ligase</fullName>
        <ecNumber evidence="4">2.3.2.26</ecNumber>
    </recommendedName>
</protein>
<dbReference type="PROSITE" id="PS50237">
    <property type="entry name" value="HECT"/>
    <property type="match status" value="1"/>
</dbReference>
<comment type="pathway">
    <text evidence="4">Protein modification; protein ubiquitination.</text>
</comment>
<evidence type="ECO:0000256" key="5">
    <source>
        <dbReference type="SAM" id="MobiDB-lite"/>
    </source>
</evidence>
<gene>
    <name evidence="7" type="ORF">LAZ67_3005823</name>
</gene>
<keyword evidence="1 4" id="KW-0808">Transferase</keyword>
<dbReference type="InterPro" id="IPR035983">
    <property type="entry name" value="Hect_E3_ubiquitin_ligase"/>
</dbReference>
<evidence type="ECO:0000313" key="8">
    <source>
        <dbReference type="Proteomes" id="UP001235939"/>
    </source>
</evidence>
<dbReference type="SUPFAM" id="SSF56204">
    <property type="entry name" value="Hect, E3 ligase catalytic domain"/>
    <property type="match status" value="1"/>
</dbReference>
<proteinExistence type="inferred from homology"/>
<dbReference type="InterPro" id="IPR000569">
    <property type="entry name" value="HECT_dom"/>
</dbReference>
<evidence type="ECO:0000256" key="3">
    <source>
        <dbReference type="PROSITE-ProRule" id="PRU00104"/>
    </source>
</evidence>
<accession>A0ABY6KB04</accession>
<dbReference type="Gene3D" id="3.30.2410.10">
    <property type="entry name" value="Hect, E3 ligase catalytic domain"/>
    <property type="match status" value="1"/>
</dbReference>
<evidence type="ECO:0000256" key="1">
    <source>
        <dbReference type="ARBA" id="ARBA00022679"/>
    </source>
</evidence>
<comment type="function">
    <text evidence="4">E3 ubiquitin-protein ligase which accepts ubiquitin from an E2 ubiquitin-conjugating enzyme in the form of a thioester and then directly transfers the ubiquitin to targeted substrates.</text>
</comment>
<reference evidence="7 8" key="1">
    <citation type="submission" date="2022-01" db="EMBL/GenBank/DDBJ databases">
        <title>A chromosomal length assembly of Cordylochernes scorpioides.</title>
        <authorList>
            <person name="Zeh D."/>
            <person name="Zeh J."/>
        </authorList>
    </citation>
    <scope>NUCLEOTIDE SEQUENCE [LARGE SCALE GENOMIC DNA]</scope>
    <source>
        <strain evidence="7">IN4F17</strain>
        <tissue evidence="7">Whole Body</tissue>
    </source>
</reference>